<dbReference type="CDD" id="cd00082">
    <property type="entry name" value="HisKA"/>
    <property type="match status" value="1"/>
</dbReference>
<dbReference type="InterPro" id="IPR036890">
    <property type="entry name" value="HATPase_C_sf"/>
</dbReference>
<feature type="transmembrane region" description="Helical" evidence="18">
    <location>
        <begin position="151"/>
        <end position="168"/>
    </location>
</feature>
<keyword evidence="4" id="KW-1003">Cell membrane</keyword>
<keyword evidence="24" id="KW-1185">Reference proteome</keyword>
<evidence type="ECO:0000256" key="2">
    <source>
        <dbReference type="ARBA" id="ARBA00004651"/>
    </source>
</evidence>
<keyword evidence="8" id="KW-0547">Nucleotide-binding</keyword>
<dbReference type="PROSITE" id="PS50113">
    <property type="entry name" value="PAC"/>
    <property type="match status" value="1"/>
</dbReference>
<dbReference type="InterPro" id="IPR011620">
    <property type="entry name" value="Sig_transdc_His_kinase_LytS_TM"/>
</dbReference>
<comment type="subunit">
    <text evidence="14">At low DSF concentrations, interacts with RpfF.</text>
</comment>
<dbReference type="CDD" id="cd16922">
    <property type="entry name" value="HATPase_EvgS-ArcB-TorS-like"/>
    <property type="match status" value="1"/>
</dbReference>
<evidence type="ECO:0000256" key="9">
    <source>
        <dbReference type="ARBA" id="ARBA00022777"/>
    </source>
</evidence>
<evidence type="ECO:0000256" key="10">
    <source>
        <dbReference type="ARBA" id="ARBA00022840"/>
    </source>
</evidence>
<feature type="transmembrane region" description="Helical" evidence="18">
    <location>
        <begin position="180"/>
        <end position="198"/>
    </location>
</feature>
<feature type="domain" description="PAS" evidence="21">
    <location>
        <begin position="216"/>
        <end position="262"/>
    </location>
</feature>
<dbReference type="GO" id="GO:0005524">
    <property type="term" value="F:ATP binding"/>
    <property type="evidence" value="ECO:0007669"/>
    <property type="project" value="UniProtKB-KW"/>
</dbReference>
<protein>
    <recommendedName>
        <fullName evidence="15">Sensory/regulatory protein RpfC</fullName>
        <ecNumber evidence="3">2.7.13.3</ecNumber>
    </recommendedName>
</protein>
<evidence type="ECO:0000256" key="6">
    <source>
        <dbReference type="ARBA" id="ARBA00022679"/>
    </source>
</evidence>
<evidence type="ECO:0000256" key="14">
    <source>
        <dbReference type="ARBA" id="ARBA00064003"/>
    </source>
</evidence>
<keyword evidence="5 16" id="KW-0597">Phosphoprotein</keyword>
<accession>A0A9X1B3E7</accession>
<feature type="transmembrane region" description="Helical" evidence="18">
    <location>
        <begin position="120"/>
        <end position="139"/>
    </location>
</feature>
<dbReference type="InterPro" id="IPR011006">
    <property type="entry name" value="CheY-like_superfamily"/>
</dbReference>
<evidence type="ECO:0000256" key="13">
    <source>
        <dbReference type="ARBA" id="ARBA00023136"/>
    </source>
</evidence>
<evidence type="ECO:0000313" key="23">
    <source>
        <dbReference type="EMBL" id="MBK1618345.1"/>
    </source>
</evidence>
<dbReference type="NCBIfam" id="TIGR00229">
    <property type="entry name" value="sensory_box"/>
    <property type="match status" value="1"/>
</dbReference>
<dbReference type="PROSITE" id="PS50112">
    <property type="entry name" value="PAS"/>
    <property type="match status" value="1"/>
</dbReference>
<feature type="domain" description="Response regulatory" evidence="20">
    <location>
        <begin position="600"/>
        <end position="721"/>
    </location>
</feature>
<dbReference type="Gene3D" id="1.10.287.130">
    <property type="match status" value="1"/>
</dbReference>
<proteinExistence type="predicted"/>
<dbReference type="InterPro" id="IPR036097">
    <property type="entry name" value="HisK_dim/P_sf"/>
</dbReference>
<keyword evidence="10" id="KW-0067">ATP-binding</keyword>
<keyword evidence="13 18" id="KW-0472">Membrane</keyword>
<feature type="region of interest" description="Disordered" evidence="17">
    <location>
        <begin position="765"/>
        <end position="798"/>
    </location>
</feature>
<organism evidence="23 24">
    <name type="scientific">Lamprobacter modestohalophilus</name>
    <dbReference type="NCBI Taxonomy" id="1064514"/>
    <lineage>
        <taxon>Bacteria</taxon>
        <taxon>Pseudomonadati</taxon>
        <taxon>Pseudomonadota</taxon>
        <taxon>Gammaproteobacteria</taxon>
        <taxon>Chromatiales</taxon>
        <taxon>Chromatiaceae</taxon>
        <taxon>Lamprobacter</taxon>
    </lineage>
</organism>
<dbReference type="InterPro" id="IPR004358">
    <property type="entry name" value="Sig_transdc_His_kin-like_C"/>
</dbReference>
<dbReference type="Pfam" id="PF08448">
    <property type="entry name" value="PAS_4"/>
    <property type="match status" value="1"/>
</dbReference>
<evidence type="ECO:0000256" key="15">
    <source>
        <dbReference type="ARBA" id="ARBA00068150"/>
    </source>
</evidence>
<sequence length="798" mass="85968">MRRSAEPESDVTLGGTFLLDFVTASSLGLITFAAIALFYHHHLWQWLPDQASRQLMLGGLLGLGAVQVMLQPVELAPGLLLDARVLLMGFAGLLAGWRGAAAAMLVAIPARLLMGGQGAFVGSITLTIAPLIGLVWRLIEVRWRLKPPWRHLVFGGVLSLALSTILLFPEPQRSLALREALPILIAVNLLGALLAGWMDSGIQTTAARRERLRQRDEQRFKDLTLILADWIWETDADGRYTYVSDKATDCLGRAPEDLLGKTPFDLMPAAEAARASTRFQAIAAEQRWFTDWEHLVCHRDGSMRHLLASGIPIFDANGELKGYRGSGKDITERKQAELALQAAKAEAELANQAKSAFLANMSHEIRTPMNAIIGMTHLVLQTPLDERQRNYIDKVGRSADALLGILNDILDFSKIEAGKLAIERIDFSLEDVLGNLSAVIGLKAEEKGLELIFDLPADLPVALIGDPLRLGQILTNLSNNAVKFTASGEIIIGAEVLAQDTETCRLHFSVRDTGIGLSAEQQGKLFQSFSQADASTTRRFGGTGLGLAISKRLTELMGGEIWVESRPGVGSSFHFTAQLGLQQGEHARSPIGLSELGALRLLVVDDNASARETLSAILSSLGLRVDAAASGEEALSQLRAAVPDDPYRLVLLDWCMPGLDGVATARAIEQCSDISPLPTLLMVTAYGREEAIAAARGLDIRGFLNKPATPSDLLDAILRALGRSAAAQLRPRHDRAAVPGCDPSCHPSTARPCAGRAGRVDRRFSLQCGKPPRGGTAAIHRRRARGRARATSAGTGGL</sequence>
<comment type="caution">
    <text evidence="23">The sequence shown here is derived from an EMBL/GenBank/DDBJ whole genome shotgun (WGS) entry which is preliminary data.</text>
</comment>
<dbReference type="Pfam" id="PF07694">
    <property type="entry name" value="5TM-5TMR_LYT"/>
    <property type="match status" value="1"/>
</dbReference>
<evidence type="ECO:0000256" key="16">
    <source>
        <dbReference type="PROSITE-ProRule" id="PRU00169"/>
    </source>
</evidence>
<dbReference type="Pfam" id="PF02518">
    <property type="entry name" value="HATPase_c"/>
    <property type="match status" value="1"/>
</dbReference>
<feature type="modified residue" description="4-aspartylphosphate" evidence="16">
    <location>
        <position position="653"/>
    </location>
</feature>
<dbReference type="GO" id="GO:0000155">
    <property type="term" value="F:phosphorelay sensor kinase activity"/>
    <property type="evidence" value="ECO:0007669"/>
    <property type="project" value="InterPro"/>
</dbReference>
<dbReference type="SUPFAM" id="SSF52172">
    <property type="entry name" value="CheY-like"/>
    <property type="match status" value="1"/>
</dbReference>
<dbReference type="PANTHER" id="PTHR45339:SF1">
    <property type="entry name" value="HYBRID SIGNAL TRANSDUCTION HISTIDINE KINASE J"/>
    <property type="match status" value="1"/>
</dbReference>
<dbReference type="PRINTS" id="PR00344">
    <property type="entry name" value="BCTRLSENSOR"/>
</dbReference>
<evidence type="ECO:0000313" key="24">
    <source>
        <dbReference type="Proteomes" id="UP001138768"/>
    </source>
</evidence>
<keyword evidence="6" id="KW-0808">Transferase</keyword>
<feature type="transmembrane region" description="Helical" evidence="18">
    <location>
        <begin position="85"/>
        <end position="108"/>
    </location>
</feature>
<evidence type="ECO:0000256" key="5">
    <source>
        <dbReference type="ARBA" id="ARBA00022553"/>
    </source>
</evidence>
<dbReference type="Proteomes" id="UP001138768">
    <property type="component" value="Unassembled WGS sequence"/>
</dbReference>
<dbReference type="InterPro" id="IPR003661">
    <property type="entry name" value="HisK_dim/P_dom"/>
</dbReference>
<keyword evidence="7 18" id="KW-0812">Transmembrane</keyword>
<dbReference type="InterPro" id="IPR001610">
    <property type="entry name" value="PAC"/>
</dbReference>
<feature type="compositionally biased region" description="Low complexity" evidence="17">
    <location>
        <begin position="789"/>
        <end position="798"/>
    </location>
</feature>
<dbReference type="InterPro" id="IPR000700">
    <property type="entry name" value="PAS-assoc_C"/>
</dbReference>
<dbReference type="Gene3D" id="3.40.50.2300">
    <property type="match status" value="1"/>
</dbReference>
<evidence type="ECO:0000256" key="7">
    <source>
        <dbReference type="ARBA" id="ARBA00022692"/>
    </source>
</evidence>
<dbReference type="SUPFAM" id="SSF55785">
    <property type="entry name" value="PYP-like sensor domain (PAS domain)"/>
    <property type="match status" value="1"/>
</dbReference>
<dbReference type="SUPFAM" id="SSF47384">
    <property type="entry name" value="Homodimeric domain of signal transducing histidine kinase"/>
    <property type="match status" value="1"/>
</dbReference>
<dbReference type="InterPro" id="IPR005467">
    <property type="entry name" value="His_kinase_dom"/>
</dbReference>
<evidence type="ECO:0000259" key="19">
    <source>
        <dbReference type="PROSITE" id="PS50109"/>
    </source>
</evidence>
<reference evidence="23 24" key="1">
    <citation type="journal article" date="2020" name="Microorganisms">
        <title>Osmotic Adaptation and Compatible Solute Biosynthesis of Phototrophic Bacteria as Revealed from Genome Analyses.</title>
        <authorList>
            <person name="Imhoff J.F."/>
            <person name="Rahn T."/>
            <person name="Kunzel S."/>
            <person name="Keller A."/>
            <person name="Neulinger S.C."/>
        </authorList>
    </citation>
    <scope>NUCLEOTIDE SEQUENCE [LARGE SCALE GENOMIC DNA]</scope>
    <source>
        <strain evidence="23 24">DSM 25653</strain>
    </source>
</reference>
<dbReference type="PANTHER" id="PTHR45339">
    <property type="entry name" value="HYBRID SIGNAL TRANSDUCTION HISTIDINE KINASE J"/>
    <property type="match status" value="1"/>
</dbReference>
<dbReference type="PROSITE" id="PS50110">
    <property type="entry name" value="RESPONSE_REGULATORY"/>
    <property type="match status" value="1"/>
</dbReference>
<dbReference type="InterPro" id="IPR000014">
    <property type="entry name" value="PAS"/>
</dbReference>
<dbReference type="SMART" id="SM00086">
    <property type="entry name" value="PAC"/>
    <property type="match status" value="1"/>
</dbReference>
<dbReference type="SMART" id="SM00091">
    <property type="entry name" value="PAS"/>
    <property type="match status" value="1"/>
</dbReference>
<gene>
    <name evidence="23" type="ORF">CKO42_07810</name>
</gene>
<dbReference type="EMBL" id="NRRY01000009">
    <property type="protein sequence ID" value="MBK1618345.1"/>
    <property type="molecule type" value="Genomic_DNA"/>
</dbReference>
<dbReference type="InterPro" id="IPR013656">
    <property type="entry name" value="PAS_4"/>
</dbReference>
<evidence type="ECO:0000256" key="12">
    <source>
        <dbReference type="ARBA" id="ARBA00023012"/>
    </source>
</evidence>
<dbReference type="SMART" id="SM00388">
    <property type="entry name" value="HisKA"/>
    <property type="match status" value="1"/>
</dbReference>
<evidence type="ECO:0000259" key="21">
    <source>
        <dbReference type="PROSITE" id="PS50112"/>
    </source>
</evidence>
<dbReference type="SUPFAM" id="SSF55874">
    <property type="entry name" value="ATPase domain of HSP90 chaperone/DNA topoisomerase II/histidine kinase"/>
    <property type="match status" value="1"/>
</dbReference>
<dbReference type="InterPro" id="IPR035965">
    <property type="entry name" value="PAS-like_dom_sf"/>
</dbReference>
<feature type="domain" description="PAC" evidence="22">
    <location>
        <begin position="290"/>
        <end position="342"/>
    </location>
</feature>
<dbReference type="SMART" id="SM00448">
    <property type="entry name" value="REC"/>
    <property type="match status" value="1"/>
</dbReference>
<evidence type="ECO:0000256" key="1">
    <source>
        <dbReference type="ARBA" id="ARBA00000085"/>
    </source>
</evidence>
<evidence type="ECO:0000256" key="18">
    <source>
        <dbReference type="SAM" id="Phobius"/>
    </source>
</evidence>
<evidence type="ECO:0000256" key="17">
    <source>
        <dbReference type="SAM" id="MobiDB-lite"/>
    </source>
</evidence>
<dbReference type="InterPro" id="IPR001789">
    <property type="entry name" value="Sig_transdc_resp-reg_receiver"/>
</dbReference>
<evidence type="ECO:0000256" key="8">
    <source>
        <dbReference type="ARBA" id="ARBA00022741"/>
    </source>
</evidence>
<dbReference type="EC" id="2.7.13.3" evidence="3"/>
<evidence type="ECO:0000259" key="22">
    <source>
        <dbReference type="PROSITE" id="PS50113"/>
    </source>
</evidence>
<dbReference type="Pfam" id="PF00072">
    <property type="entry name" value="Response_reg"/>
    <property type="match status" value="1"/>
</dbReference>
<dbReference type="FunFam" id="3.30.565.10:FF:000010">
    <property type="entry name" value="Sensor histidine kinase RcsC"/>
    <property type="match status" value="1"/>
</dbReference>
<evidence type="ECO:0000256" key="3">
    <source>
        <dbReference type="ARBA" id="ARBA00012438"/>
    </source>
</evidence>
<dbReference type="InterPro" id="IPR003594">
    <property type="entry name" value="HATPase_dom"/>
</dbReference>
<keyword evidence="11 18" id="KW-1133">Transmembrane helix</keyword>
<dbReference type="Gene3D" id="3.30.565.10">
    <property type="entry name" value="Histidine kinase-like ATPase, C-terminal domain"/>
    <property type="match status" value="1"/>
</dbReference>
<comment type="catalytic activity">
    <reaction evidence="1">
        <text>ATP + protein L-histidine = ADP + protein N-phospho-L-histidine.</text>
        <dbReference type="EC" id="2.7.13.3"/>
    </reaction>
</comment>
<dbReference type="CDD" id="cd00130">
    <property type="entry name" value="PAS"/>
    <property type="match status" value="1"/>
</dbReference>
<keyword evidence="12" id="KW-0902">Two-component regulatory system</keyword>
<evidence type="ECO:0000259" key="20">
    <source>
        <dbReference type="PROSITE" id="PS50110"/>
    </source>
</evidence>
<feature type="compositionally biased region" description="Basic residues" evidence="17">
    <location>
        <begin position="779"/>
        <end position="788"/>
    </location>
</feature>
<dbReference type="GO" id="GO:0071555">
    <property type="term" value="P:cell wall organization"/>
    <property type="evidence" value="ECO:0007669"/>
    <property type="project" value="InterPro"/>
</dbReference>
<keyword evidence="9" id="KW-0418">Kinase</keyword>
<feature type="transmembrane region" description="Helical" evidence="18">
    <location>
        <begin position="17"/>
        <end position="39"/>
    </location>
</feature>
<dbReference type="CDD" id="cd17546">
    <property type="entry name" value="REC_hyHK_CKI1_RcsC-like"/>
    <property type="match status" value="1"/>
</dbReference>
<evidence type="ECO:0000256" key="11">
    <source>
        <dbReference type="ARBA" id="ARBA00022989"/>
    </source>
</evidence>
<dbReference type="AlphaFoldDB" id="A0A9X1B3E7"/>
<dbReference type="SMART" id="SM00387">
    <property type="entry name" value="HATPase_c"/>
    <property type="match status" value="1"/>
</dbReference>
<evidence type="ECO:0000256" key="4">
    <source>
        <dbReference type="ARBA" id="ARBA00022475"/>
    </source>
</evidence>
<comment type="subcellular location">
    <subcellularLocation>
        <location evidence="2">Cell membrane</location>
        <topology evidence="2">Multi-pass membrane protein</topology>
    </subcellularLocation>
</comment>
<name>A0A9X1B3E7_9GAMM</name>
<feature type="domain" description="Histidine kinase" evidence="19">
    <location>
        <begin position="360"/>
        <end position="581"/>
    </location>
</feature>
<dbReference type="Pfam" id="PF00512">
    <property type="entry name" value="HisKA"/>
    <property type="match status" value="1"/>
</dbReference>
<dbReference type="FunFam" id="1.10.287.130:FF:000002">
    <property type="entry name" value="Two-component osmosensing histidine kinase"/>
    <property type="match status" value="1"/>
</dbReference>
<dbReference type="GO" id="GO:0005886">
    <property type="term" value="C:plasma membrane"/>
    <property type="evidence" value="ECO:0007669"/>
    <property type="project" value="UniProtKB-SubCell"/>
</dbReference>
<dbReference type="Gene3D" id="3.30.450.20">
    <property type="entry name" value="PAS domain"/>
    <property type="match status" value="1"/>
</dbReference>
<dbReference type="PROSITE" id="PS50109">
    <property type="entry name" value="HIS_KIN"/>
    <property type="match status" value="1"/>
</dbReference>